<evidence type="ECO:0000256" key="1">
    <source>
        <dbReference type="SAM" id="MobiDB-lite"/>
    </source>
</evidence>
<dbReference type="RefSeq" id="WP_203735128.1">
    <property type="nucleotide sequence ID" value="NZ_BAAATX010000034.1"/>
</dbReference>
<keyword evidence="3" id="KW-1185">Reference proteome</keyword>
<protein>
    <submittedName>
        <fullName evidence="2">Uncharacterized protein</fullName>
    </submittedName>
</protein>
<reference evidence="2 3" key="1">
    <citation type="submission" date="2021-01" db="EMBL/GenBank/DDBJ databases">
        <title>Whole genome shotgun sequence of Actinoplanes durhamensis NBRC 14914.</title>
        <authorList>
            <person name="Komaki H."/>
            <person name="Tamura T."/>
        </authorList>
    </citation>
    <scope>NUCLEOTIDE SEQUENCE [LARGE SCALE GENOMIC DNA]</scope>
    <source>
        <strain evidence="2 3">NBRC 14914</strain>
    </source>
</reference>
<evidence type="ECO:0000313" key="2">
    <source>
        <dbReference type="EMBL" id="GIE07283.1"/>
    </source>
</evidence>
<feature type="compositionally biased region" description="Acidic residues" evidence="1">
    <location>
        <begin position="1"/>
        <end position="10"/>
    </location>
</feature>
<comment type="caution">
    <text evidence="2">The sequence shown here is derived from an EMBL/GenBank/DDBJ whole genome shotgun (WGS) entry which is preliminary data.</text>
</comment>
<gene>
    <name evidence="2" type="ORF">Adu01nite_86330</name>
</gene>
<name>A0ABQ3ZBR6_9ACTN</name>
<dbReference type="EMBL" id="BOML01000075">
    <property type="protein sequence ID" value="GIE07283.1"/>
    <property type="molecule type" value="Genomic_DNA"/>
</dbReference>
<dbReference type="Proteomes" id="UP000637628">
    <property type="component" value="Unassembled WGS sequence"/>
</dbReference>
<evidence type="ECO:0000313" key="3">
    <source>
        <dbReference type="Proteomes" id="UP000637628"/>
    </source>
</evidence>
<sequence length="63" mass="6614">MKDLADDQPDGNEPNSELPDLTTQSFGEPLSTDGGDGPLAHAVRRLLREDGDDTLAAFGSSIS</sequence>
<accession>A0ABQ3ZBR6</accession>
<organism evidence="2 3">
    <name type="scientific">Paractinoplanes durhamensis</name>
    <dbReference type="NCBI Taxonomy" id="113563"/>
    <lineage>
        <taxon>Bacteria</taxon>
        <taxon>Bacillati</taxon>
        <taxon>Actinomycetota</taxon>
        <taxon>Actinomycetes</taxon>
        <taxon>Micromonosporales</taxon>
        <taxon>Micromonosporaceae</taxon>
        <taxon>Paractinoplanes</taxon>
    </lineage>
</organism>
<feature type="region of interest" description="Disordered" evidence="1">
    <location>
        <begin position="1"/>
        <end position="39"/>
    </location>
</feature>
<proteinExistence type="predicted"/>